<dbReference type="NCBIfam" id="TIGR03544">
    <property type="entry name" value="DivI1A_domain"/>
    <property type="match status" value="2"/>
</dbReference>
<dbReference type="Proteomes" id="UP001304769">
    <property type="component" value="Unassembled WGS sequence"/>
</dbReference>
<keyword evidence="2" id="KW-1185">Reference proteome</keyword>
<sequence length="193" mass="21322">MARTESGAAAGFSRVGRGDLGYSPKQVEKFMEAARAYLRNTSASAQPVTSHDVRSVAFDAVRGGYDAGQVDAALDRLEDALARRERDELIDRKGEDAWLHEVGALASLLRGRLLRPDGDRFRRPAKSASPSYHPGDVDELCHRLLNYLEHDEVMSADEVRTAVFRTVAGRDGYEETQVDAFLDRCVELIAKIA</sequence>
<dbReference type="Gene3D" id="6.10.250.660">
    <property type="match status" value="2"/>
</dbReference>
<comment type="caution">
    <text evidence="1">The sequence shown here is derived from an EMBL/GenBank/DDBJ whole genome shotgun (WGS) entry which is preliminary data.</text>
</comment>
<reference evidence="1 2" key="1">
    <citation type="submission" date="2023-12" db="EMBL/GenBank/DDBJ databases">
        <title>Sinomonas terricola sp. nov, isolated from litchi orchard soil in Guangdong, PR China.</title>
        <authorList>
            <person name="Jiaxin W."/>
            <person name="Yang Z."/>
            <person name="Honghui Z."/>
        </authorList>
    </citation>
    <scope>NUCLEOTIDE SEQUENCE [LARGE SCALE GENOMIC DNA]</scope>
    <source>
        <strain evidence="1 2">JGH33</strain>
    </source>
</reference>
<evidence type="ECO:0000313" key="1">
    <source>
        <dbReference type="EMBL" id="MEA5454620.1"/>
    </source>
</evidence>
<dbReference type="EMBL" id="JAYGGQ010000004">
    <property type="protein sequence ID" value="MEA5454620.1"/>
    <property type="molecule type" value="Genomic_DNA"/>
</dbReference>
<accession>A0ABU5T4N2</accession>
<name>A0ABU5T4N2_9MICC</name>
<gene>
    <name evidence="1" type="ORF">SPF06_07785</name>
</gene>
<dbReference type="InterPro" id="IPR019932">
    <property type="entry name" value="CHP03543"/>
</dbReference>
<organism evidence="1 2">
    <name type="scientific">Sinomonas terricola</name>
    <dbReference type="NCBI Taxonomy" id="3110330"/>
    <lineage>
        <taxon>Bacteria</taxon>
        <taxon>Bacillati</taxon>
        <taxon>Actinomycetota</taxon>
        <taxon>Actinomycetes</taxon>
        <taxon>Micrococcales</taxon>
        <taxon>Micrococcaceae</taxon>
        <taxon>Sinomonas</taxon>
    </lineage>
</organism>
<dbReference type="RefSeq" id="WP_323278459.1">
    <property type="nucleotide sequence ID" value="NZ_JAYGGQ010000004.1"/>
</dbReference>
<evidence type="ECO:0000313" key="2">
    <source>
        <dbReference type="Proteomes" id="UP001304769"/>
    </source>
</evidence>
<dbReference type="InterPro" id="IPR019933">
    <property type="entry name" value="DivIVA_domain"/>
</dbReference>
<dbReference type="NCBIfam" id="TIGR03543">
    <property type="entry name" value="divI1A_rptt_fam"/>
    <property type="match status" value="1"/>
</dbReference>
<protein>
    <submittedName>
        <fullName evidence="1">DivIVA domain-containing protein</fullName>
    </submittedName>
</protein>
<proteinExistence type="predicted"/>